<evidence type="ECO:0000256" key="3">
    <source>
        <dbReference type="ARBA" id="ARBA00023163"/>
    </source>
</evidence>
<evidence type="ECO:0000256" key="2">
    <source>
        <dbReference type="ARBA" id="ARBA00022478"/>
    </source>
</evidence>
<evidence type="ECO:0000256" key="5">
    <source>
        <dbReference type="SAM" id="MobiDB-lite"/>
    </source>
</evidence>
<protein>
    <recommendedName>
        <fullName evidence="7">DNA-directed RNA polymerase III subunit RPC4</fullName>
    </recommendedName>
</protein>
<keyword evidence="3" id="KW-0804">Transcription</keyword>
<proteinExistence type="predicted"/>
<keyword evidence="4" id="KW-0539">Nucleus</keyword>
<evidence type="ECO:0000256" key="4">
    <source>
        <dbReference type="ARBA" id="ARBA00023242"/>
    </source>
</evidence>
<keyword evidence="2" id="KW-0240">DNA-directed RNA polymerase</keyword>
<reference evidence="6" key="2">
    <citation type="submission" date="2020-07" db="EMBL/GenBank/DDBJ databases">
        <authorList>
            <person name="Vera ALvarez R."/>
            <person name="Arias-Moreno D.M."/>
            <person name="Jimenez-Jacinto V."/>
            <person name="Jimenez-Bremont J.F."/>
            <person name="Swaminathan K."/>
            <person name="Moose S.P."/>
            <person name="Guerrero-Gonzalez M.L."/>
            <person name="Marino-Ramirez L."/>
            <person name="Landsman D."/>
            <person name="Rodriguez-Kessler M."/>
            <person name="Delgado-Sanchez P."/>
        </authorList>
    </citation>
    <scope>NUCLEOTIDE SEQUENCE</scope>
    <source>
        <tissue evidence="6">Cladode</tissue>
    </source>
</reference>
<feature type="compositionally biased region" description="Basic residues" evidence="5">
    <location>
        <begin position="11"/>
        <end position="27"/>
    </location>
</feature>
<dbReference type="PANTHER" id="PTHR13408:SF0">
    <property type="entry name" value="DNA-DIRECTED RNA POLYMERASE III SUBUNIT RPC4"/>
    <property type="match status" value="1"/>
</dbReference>
<dbReference type="InterPro" id="IPR007811">
    <property type="entry name" value="RPC4"/>
</dbReference>
<dbReference type="EMBL" id="GISG01104557">
    <property type="protein sequence ID" value="MBA4637404.1"/>
    <property type="molecule type" value="Transcribed_RNA"/>
</dbReference>
<name>A0A7C9DF58_OPUST</name>
<sequence length="285" mass="31541">MDPEFADQKKAPRKVRFQPKAPVRRAPKATAPKKEEIDDAESTKANELMRRFQESLAAGKPKIEKKSEPVRVAFGYGASIAGNYNASNGDKFRYQDKAHVSKLKDAKEYKEPWNYYSYYPLTLPLRRPYSGNPNLLDEQEFGEVYAFDETMSNPAIELGLMEEGSEPRMMFLQLPMTIPAMKRAAGQASTSDSKPSSSANPMIKACGLRDLQAGAMGKMVVYKSGAVKFKLGDTLYDVTPGSDSIFSQDVVAINAKEKNCCAVGELQKRAILTPDVDSILDSLDD</sequence>
<dbReference type="AlphaFoldDB" id="A0A7C9DF58"/>
<dbReference type="PANTHER" id="PTHR13408">
    <property type="entry name" value="DNA-DIRECTED RNA POLYMERASE III"/>
    <property type="match status" value="1"/>
</dbReference>
<dbReference type="GO" id="GO:0003677">
    <property type="term" value="F:DNA binding"/>
    <property type="evidence" value="ECO:0007669"/>
    <property type="project" value="InterPro"/>
</dbReference>
<reference evidence="6" key="1">
    <citation type="journal article" date="2013" name="J. Plant Res.">
        <title>Effect of fungi and light on seed germination of three Opuntia species from semiarid lands of central Mexico.</title>
        <authorList>
            <person name="Delgado-Sanchez P."/>
            <person name="Jimenez-Bremont J.F."/>
            <person name="Guerrero-Gonzalez Mde L."/>
            <person name="Flores J."/>
        </authorList>
    </citation>
    <scope>NUCLEOTIDE SEQUENCE</scope>
    <source>
        <tissue evidence="6">Cladode</tissue>
    </source>
</reference>
<evidence type="ECO:0008006" key="7">
    <source>
        <dbReference type="Google" id="ProtNLM"/>
    </source>
</evidence>
<feature type="compositionally biased region" description="Basic and acidic residues" evidence="5">
    <location>
        <begin position="32"/>
        <end position="44"/>
    </location>
</feature>
<dbReference type="GO" id="GO:0042797">
    <property type="term" value="P:tRNA transcription by RNA polymerase III"/>
    <property type="evidence" value="ECO:0007669"/>
    <property type="project" value="TreeGrafter"/>
</dbReference>
<accession>A0A7C9DF58</accession>
<dbReference type="GO" id="GO:0005666">
    <property type="term" value="C:RNA polymerase III complex"/>
    <property type="evidence" value="ECO:0007669"/>
    <property type="project" value="InterPro"/>
</dbReference>
<evidence type="ECO:0000256" key="1">
    <source>
        <dbReference type="ARBA" id="ARBA00004123"/>
    </source>
</evidence>
<organism evidence="6">
    <name type="scientific">Opuntia streptacantha</name>
    <name type="common">Prickly pear cactus</name>
    <name type="synonym">Opuntia cardona</name>
    <dbReference type="NCBI Taxonomy" id="393608"/>
    <lineage>
        <taxon>Eukaryota</taxon>
        <taxon>Viridiplantae</taxon>
        <taxon>Streptophyta</taxon>
        <taxon>Embryophyta</taxon>
        <taxon>Tracheophyta</taxon>
        <taxon>Spermatophyta</taxon>
        <taxon>Magnoliopsida</taxon>
        <taxon>eudicotyledons</taxon>
        <taxon>Gunneridae</taxon>
        <taxon>Pentapetalae</taxon>
        <taxon>Caryophyllales</taxon>
        <taxon>Cactineae</taxon>
        <taxon>Cactaceae</taxon>
        <taxon>Opuntioideae</taxon>
        <taxon>Opuntia</taxon>
    </lineage>
</organism>
<dbReference type="Pfam" id="PF05132">
    <property type="entry name" value="RNA_pol_Rpc4"/>
    <property type="match status" value="1"/>
</dbReference>
<evidence type="ECO:0000313" key="6">
    <source>
        <dbReference type="EMBL" id="MBA4637404.1"/>
    </source>
</evidence>
<feature type="compositionally biased region" description="Basic and acidic residues" evidence="5">
    <location>
        <begin position="1"/>
        <end position="10"/>
    </location>
</feature>
<feature type="region of interest" description="Disordered" evidence="5">
    <location>
        <begin position="1"/>
        <end position="44"/>
    </location>
</feature>
<comment type="subcellular location">
    <subcellularLocation>
        <location evidence="1">Nucleus</location>
    </subcellularLocation>
</comment>
<dbReference type="EMBL" id="GISG01104559">
    <property type="protein sequence ID" value="MBA4637405.1"/>
    <property type="molecule type" value="Transcribed_RNA"/>
</dbReference>